<evidence type="ECO:0000313" key="3">
    <source>
        <dbReference type="Proteomes" id="UP000830198"/>
    </source>
</evidence>
<keyword evidence="3" id="KW-1185">Reference proteome</keyword>
<sequence length="307" mass="34278">MKGEGNQQDYGMRVYDPRVGRFLSVDPLTKSYPWYTPYQFAGNKPVWATDLDGSEERYFQIDIEYGENNKLVNSTFYEMESLRSGRHFYSGMNGIHTYYNEVGKYGIGDQYTINLTRKLTDGALVRKTLTVFIPREPNWMDKAADFFSPHKSPEREGGIMFTSSAKADGIPGASSQSQFEPSAKRVDGSMESADGIADGLGMTGNAFEVRDIGTIRKGLIELIGKGSNLGKLEAGLEMFKRYISKYDLGNKGIGFVEVVIPKDVKKSDTYCESCGGVFRDSSNTWVPSSGVPEDTIERHDLPPSEYR</sequence>
<gene>
    <name evidence="2" type="ORF">MYF79_21150</name>
</gene>
<feature type="compositionally biased region" description="Basic and acidic residues" evidence="1">
    <location>
        <begin position="295"/>
        <end position="307"/>
    </location>
</feature>
<evidence type="ECO:0000313" key="2">
    <source>
        <dbReference type="EMBL" id="UPK67454.1"/>
    </source>
</evidence>
<organism evidence="2 3">
    <name type="scientific">Chitinophaga filiformis</name>
    <name type="common">Myxococcus filiformis</name>
    <name type="synonym">Flexibacter filiformis</name>
    <dbReference type="NCBI Taxonomy" id="104663"/>
    <lineage>
        <taxon>Bacteria</taxon>
        <taxon>Pseudomonadati</taxon>
        <taxon>Bacteroidota</taxon>
        <taxon>Chitinophagia</taxon>
        <taxon>Chitinophagales</taxon>
        <taxon>Chitinophagaceae</taxon>
        <taxon>Chitinophaga</taxon>
    </lineage>
</organism>
<evidence type="ECO:0008006" key="4">
    <source>
        <dbReference type="Google" id="ProtNLM"/>
    </source>
</evidence>
<evidence type="ECO:0000256" key="1">
    <source>
        <dbReference type="SAM" id="MobiDB-lite"/>
    </source>
</evidence>
<dbReference type="Proteomes" id="UP000830198">
    <property type="component" value="Chromosome"/>
</dbReference>
<protein>
    <recommendedName>
        <fullName evidence="4">RHS repeat-associated core domain-containing protein</fullName>
    </recommendedName>
</protein>
<reference evidence="2 3" key="1">
    <citation type="submission" date="2022-04" db="EMBL/GenBank/DDBJ databases">
        <title>The arsenic-methylating capacity of Chitinophaga filiformis YT5 during chitin decomposition.</title>
        <authorList>
            <person name="Chen G."/>
            <person name="Liang Y."/>
        </authorList>
    </citation>
    <scope>NUCLEOTIDE SEQUENCE [LARGE SCALE GENOMIC DNA]</scope>
    <source>
        <strain evidence="2 3">YT5</strain>
    </source>
</reference>
<name>A0ABY4HWM8_CHIFI</name>
<dbReference type="Gene3D" id="2.180.10.10">
    <property type="entry name" value="RHS repeat-associated core"/>
    <property type="match status" value="1"/>
</dbReference>
<dbReference type="RefSeq" id="WP_247809833.1">
    <property type="nucleotide sequence ID" value="NZ_CP095855.1"/>
</dbReference>
<dbReference type="InterPro" id="IPR022385">
    <property type="entry name" value="Rhs_assc_core"/>
</dbReference>
<accession>A0ABY4HWM8</accession>
<feature type="region of interest" description="Disordered" evidence="1">
    <location>
        <begin position="288"/>
        <end position="307"/>
    </location>
</feature>
<dbReference type="EMBL" id="CP095855">
    <property type="protein sequence ID" value="UPK67454.1"/>
    <property type="molecule type" value="Genomic_DNA"/>
</dbReference>
<proteinExistence type="predicted"/>
<dbReference type="NCBIfam" id="TIGR03696">
    <property type="entry name" value="Rhs_assc_core"/>
    <property type="match status" value="1"/>
</dbReference>